<keyword evidence="1" id="KW-0732">Signal</keyword>
<dbReference type="PATRIC" id="fig|280871.6.peg.1975"/>
<feature type="signal peptide" evidence="1">
    <location>
        <begin position="1"/>
        <end position="27"/>
    </location>
</feature>
<comment type="caution">
    <text evidence="2">The sequence shown here is derived from an EMBL/GenBank/DDBJ whole genome shotgun (WGS) entry which is preliminary data.</text>
</comment>
<evidence type="ECO:0000313" key="3">
    <source>
        <dbReference type="Proteomes" id="UP000032221"/>
    </source>
</evidence>
<name>A0A0D1J6T5_9MYCO</name>
<proteinExistence type="predicted"/>
<dbReference type="GO" id="GO:0020037">
    <property type="term" value="F:heme binding"/>
    <property type="evidence" value="ECO:0007669"/>
    <property type="project" value="InterPro"/>
</dbReference>
<reference evidence="2 3" key="1">
    <citation type="submission" date="2015-01" db="EMBL/GenBank/DDBJ databases">
        <title>Genome sequence of Mycobacterium llatzerense and Mycobacterium immunogenum recovered from brain abscess.</title>
        <authorList>
            <person name="Greninger A.L."/>
            <person name="Langelier C."/>
            <person name="Cunningham G."/>
            <person name="Chiu C.Y."/>
            <person name="Miller S."/>
        </authorList>
    </citation>
    <scope>NUCLEOTIDE SEQUENCE [LARGE SCALE GENOMIC DNA]</scope>
    <source>
        <strain evidence="2 3">CLUC14</strain>
    </source>
</reference>
<dbReference type="EMBL" id="JXST01000010">
    <property type="protein sequence ID" value="KIU17293.1"/>
    <property type="molecule type" value="Genomic_DNA"/>
</dbReference>
<evidence type="ECO:0000256" key="1">
    <source>
        <dbReference type="SAM" id="SignalP"/>
    </source>
</evidence>
<sequence length="110" mass="11263">MSFTTRMMVGAGSALVAVMASGAVATAQPDPTAIMYSTCTYPQVIAALTALDPGAAAELQANPIGVGYLHQLIASGPQQRKALITRAYNTPGAAGYTDLVLNVANTCNNF</sequence>
<dbReference type="InterPro" id="IPR032407">
    <property type="entry name" value="MHB"/>
</dbReference>
<dbReference type="Proteomes" id="UP000032221">
    <property type="component" value="Unassembled WGS sequence"/>
</dbReference>
<dbReference type="RefSeq" id="WP_043394742.1">
    <property type="nucleotide sequence ID" value="NZ_BAAARC010000027.1"/>
</dbReference>
<accession>A0A0D1J6T5</accession>
<dbReference type="STRING" id="280871.TL10_09545"/>
<keyword evidence="3" id="KW-1185">Reference proteome</keyword>
<dbReference type="NCBIfam" id="TIGR04529">
    <property type="entry name" value="MTB_hemophore"/>
    <property type="match status" value="1"/>
</dbReference>
<protein>
    <submittedName>
        <fullName evidence="2">Low molecular weight T-cell antigen</fullName>
    </submittedName>
</protein>
<organism evidence="2 3">
    <name type="scientific">Mycolicibacterium llatzerense</name>
    <dbReference type="NCBI Taxonomy" id="280871"/>
    <lineage>
        <taxon>Bacteria</taxon>
        <taxon>Bacillati</taxon>
        <taxon>Actinomycetota</taxon>
        <taxon>Actinomycetes</taxon>
        <taxon>Mycobacteriales</taxon>
        <taxon>Mycobacteriaceae</taxon>
        <taxon>Mycolicibacterium</taxon>
    </lineage>
</organism>
<gene>
    <name evidence="2" type="ORF">TL10_09545</name>
</gene>
<dbReference type="OrthoDB" id="4563701at2"/>
<dbReference type="AlphaFoldDB" id="A0A0D1J6T5"/>
<feature type="chain" id="PRO_5039407601" evidence="1">
    <location>
        <begin position="28"/>
        <end position="110"/>
    </location>
</feature>
<evidence type="ECO:0000313" key="2">
    <source>
        <dbReference type="EMBL" id="KIU17293.1"/>
    </source>
</evidence>